<evidence type="ECO:0000313" key="1">
    <source>
        <dbReference type="EMBL" id="MDT0619929.1"/>
    </source>
</evidence>
<sequence length="309" mass="33159">MSDLTAHAERIKLARVLGLAPAELDYLEDRDGQALRDFRESLSDALFNRYRARFEGMAKLSSLLPLAANARLSELVLGPTLSARIAGELPVKRAVALADRLPVPFLAEVSRELDPRRAADVVAAMPPKRVVAVALALLAEDDFITMGRFLDSLSEAALAATIEAIESDAALLRIGFFAEDTGRLSDIVRLMPTARRRGTVAAAAEQDCWPEALSLMLHLDDDLQAEFGQFIFEDAALLAGAVAAVAEHGAWPVLVRLTAHQDDAAQTRLAEQIAGRGAGDHDQLTAAAEAEGVADALAPYAAAYRKQRS</sequence>
<evidence type="ECO:0008006" key="3">
    <source>
        <dbReference type="Google" id="ProtNLM"/>
    </source>
</evidence>
<name>A0ABU3BBR3_9GAMM</name>
<dbReference type="RefSeq" id="WP_311660668.1">
    <property type="nucleotide sequence ID" value="NZ_JAVRHY010000026.1"/>
</dbReference>
<accession>A0ABU3BBR3</accession>
<evidence type="ECO:0000313" key="2">
    <source>
        <dbReference type="Proteomes" id="UP001259982"/>
    </source>
</evidence>
<dbReference type="Proteomes" id="UP001259982">
    <property type="component" value="Unassembled WGS sequence"/>
</dbReference>
<organism evidence="1 2">
    <name type="scientific">Spectribacter acetivorans</name>
    <dbReference type="NCBI Taxonomy" id="3075603"/>
    <lineage>
        <taxon>Bacteria</taxon>
        <taxon>Pseudomonadati</taxon>
        <taxon>Pseudomonadota</taxon>
        <taxon>Gammaproteobacteria</taxon>
        <taxon>Salinisphaerales</taxon>
        <taxon>Salinisphaeraceae</taxon>
        <taxon>Spectribacter</taxon>
    </lineage>
</organism>
<keyword evidence="2" id="KW-1185">Reference proteome</keyword>
<reference evidence="1 2" key="1">
    <citation type="submission" date="2023-09" db="EMBL/GenBank/DDBJ databases">
        <authorList>
            <person name="Rey-Velasco X."/>
        </authorList>
    </citation>
    <scope>NUCLEOTIDE SEQUENCE [LARGE SCALE GENOMIC DNA]</scope>
    <source>
        <strain evidence="1 2">P385</strain>
    </source>
</reference>
<dbReference type="EMBL" id="JAVRHY010000026">
    <property type="protein sequence ID" value="MDT0619929.1"/>
    <property type="molecule type" value="Genomic_DNA"/>
</dbReference>
<comment type="caution">
    <text evidence="1">The sequence shown here is derived from an EMBL/GenBank/DDBJ whole genome shotgun (WGS) entry which is preliminary data.</text>
</comment>
<gene>
    <name evidence="1" type="ORF">RM531_15785</name>
</gene>
<proteinExistence type="predicted"/>
<protein>
    <recommendedName>
        <fullName evidence="3">DUF2336 domain-containing protein</fullName>
    </recommendedName>
</protein>